<gene>
    <name evidence="1" type="ORF">BC008_04610</name>
</gene>
<dbReference type="Proteomes" id="UP000053372">
    <property type="component" value="Unassembled WGS sequence"/>
</dbReference>
<protein>
    <recommendedName>
        <fullName evidence="3">DUF1349 domain-containing protein</fullName>
    </recommendedName>
</protein>
<evidence type="ECO:0000313" key="1">
    <source>
        <dbReference type="EMBL" id="KST69587.1"/>
    </source>
</evidence>
<dbReference type="EMBL" id="LMTZ01000019">
    <property type="protein sequence ID" value="KST69587.1"/>
    <property type="molecule type" value="Genomic_DNA"/>
</dbReference>
<evidence type="ECO:0000313" key="2">
    <source>
        <dbReference type="Proteomes" id="UP000053372"/>
    </source>
</evidence>
<dbReference type="AlphaFoldDB" id="A0A0V7ZYE0"/>
<comment type="caution">
    <text evidence="1">The sequence shown here is derived from an EMBL/GenBank/DDBJ whole genome shotgun (WGS) entry which is preliminary data.</text>
</comment>
<organism evidence="1 2">
    <name type="scientific">Mastigocoleus testarum BC008</name>
    <dbReference type="NCBI Taxonomy" id="371196"/>
    <lineage>
        <taxon>Bacteria</taxon>
        <taxon>Bacillati</taxon>
        <taxon>Cyanobacteriota</taxon>
        <taxon>Cyanophyceae</taxon>
        <taxon>Nostocales</taxon>
        <taxon>Hapalosiphonaceae</taxon>
        <taxon>Mastigocoleus</taxon>
    </lineage>
</organism>
<sequence>MNLKFNRRNILFSAIGIISGILAIASRRGNKLTASMVFSSNSDRDSNLGGSASNKDLKVLSTKFDTSQALQNWQEFQVEGWVPKWEPPRIEKGLLVLQPRSSGWFEDNYAGHLYREIDGDFIVTTRINVRGTKSSIPQRSFSLAGIFIRTPREFTKDTWKLKGENWMFFSTGTAFPAGKPHFEIKSTYNSISTLKISEAPTGWVRLRVARSGELFTLLYQEDGSQEWKVIDQFIRPDLPQRLNVGLTAYTDWDSLAADYPNYRQYNEQGAATQNADLIAYVESIDFRRPMTPRFPIATLDPQFSFDAKLSQARLQDLMS</sequence>
<reference evidence="1 2" key="1">
    <citation type="journal article" date="2015" name="Genome Announc.">
        <title>Draft Genome of the Euendolithic (true boring) Cyanobacterium Mastigocoleus testarum strain BC008.</title>
        <authorList>
            <person name="Guida B.S."/>
            <person name="Garcia-Pichel F."/>
        </authorList>
    </citation>
    <scope>NUCLEOTIDE SEQUENCE [LARGE SCALE GENOMIC DNA]</scope>
    <source>
        <strain evidence="1 2">BC008</strain>
    </source>
</reference>
<dbReference type="RefSeq" id="WP_161938074.1">
    <property type="nucleotide sequence ID" value="NZ_LMTZ01000019.1"/>
</dbReference>
<name>A0A0V7ZYE0_9CYAN</name>
<evidence type="ECO:0008006" key="3">
    <source>
        <dbReference type="Google" id="ProtNLM"/>
    </source>
</evidence>
<dbReference type="Gene3D" id="2.60.120.200">
    <property type="match status" value="1"/>
</dbReference>
<proteinExistence type="predicted"/>
<accession>A0A0V7ZYE0</accession>
<keyword evidence="2" id="KW-1185">Reference proteome</keyword>